<keyword evidence="1" id="KW-1015">Disulfide bond</keyword>
<feature type="signal peptide" evidence="2">
    <location>
        <begin position="1"/>
        <end position="18"/>
    </location>
</feature>
<reference evidence="4" key="4">
    <citation type="submission" date="2025-08" db="UniProtKB">
        <authorList>
            <consortium name="Ensembl"/>
        </authorList>
    </citation>
    <scope>IDENTIFICATION</scope>
</reference>
<name>A0A4W3JTR0_CALMI</name>
<accession>A0A4W3JTR0</accession>
<evidence type="ECO:0000259" key="3">
    <source>
        <dbReference type="PROSITE" id="PS50240"/>
    </source>
</evidence>
<evidence type="ECO:0000313" key="5">
    <source>
        <dbReference type="Proteomes" id="UP000314986"/>
    </source>
</evidence>
<evidence type="ECO:0000256" key="1">
    <source>
        <dbReference type="ARBA" id="ARBA00023157"/>
    </source>
</evidence>
<gene>
    <name evidence="4" type="primary">LOC103176141</name>
</gene>
<dbReference type="GO" id="GO:0006508">
    <property type="term" value="P:proteolysis"/>
    <property type="evidence" value="ECO:0007669"/>
    <property type="project" value="InterPro"/>
</dbReference>
<dbReference type="AlphaFoldDB" id="A0A4W3JTR0"/>
<reference evidence="5" key="1">
    <citation type="journal article" date="2006" name="Science">
        <title>Ancient noncoding elements conserved in the human genome.</title>
        <authorList>
            <person name="Venkatesh B."/>
            <person name="Kirkness E.F."/>
            <person name="Loh Y.H."/>
            <person name="Halpern A.L."/>
            <person name="Lee A.P."/>
            <person name="Johnson J."/>
            <person name="Dandona N."/>
            <person name="Viswanathan L.D."/>
            <person name="Tay A."/>
            <person name="Venter J.C."/>
            <person name="Strausberg R.L."/>
            <person name="Brenner S."/>
        </authorList>
    </citation>
    <scope>NUCLEOTIDE SEQUENCE [LARGE SCALE GENOMIC DNA]</scope>
</reference>
<dbReference type="SUPFAM" id="SSF50494">
    <property type="entry name" value="Trypsin-like serine proteases"/>
    <property type="match status" value="1"/>
</dbReference>
<dbReference type="PROSITE" id="PS00134">
    <property type="entry name" value="TRYPSIN_HIS"/>
    <property type="match status" value="1"/>
</dbReference>
<dbReference type="PANTHER" id="PTHR24250:SF50">
    <property type="entry name" value="PEPTIDASE S1 DOMAIN-CONTAINING PROTEIN"/>
    <property type="match status" value="1"/>
</dbReference>
<dbReference type="InterPro" id="IPR043504">
    <property type="entry name" value="Peptidase_S1_PA_chymotrypsin"/>
</dbReference>
<dbReference type="InterPro" id="IPR018114">
    <property type="entry name" value="TRYPSIN_HIS"/>
</dbReference>
<dbReference type="FunFam" id="2.40.10.10:FF:000181">
    <property type="entry name" value="Chymotrypsinogen A"/>
    <property type="match status" value="1"/>
</dbReference>
<feature type="domain" description="Peptidase S1" evidence="3">
    <location>
        <begin position="36"/>
        <end position="253"/>
    </location>
</feature>
<dbReference type="Pfam" id="PF00089">
    <property type="entry name" value="Trypsin"/>
    <property type="match status" value="1"/>
</dbReference>
<reference evidence="4" key="5">
    <citation type="submission" date="2025-09" db="UniProtKB">
        <authorList>
            <consortium name="Ensembl"/>
        </authorList>
    </citation>
    <scope>IDENTIFICATION</scope>
</reference>
<dbReference type="Gene3D" id="2.40.10.10">
    <property type="entry name" value="Trypsin-like serine proteases"/>
    <property type="match status" value="3"/>
</dbReference>
<dbReference type="InterPro" id="IPR009003">
    <property type="entry name" value="Peptidase_S1_PA"/>
</dbReference>
<dbReference type="Ensembl" id="ENSCMIT00000047563.1">
    <property type="protein sequence ID" value="ENSCMIP00000046899.1"/>
    <property type="gene ID" value="ENSCMIG00000019234.1"/>
</dbReference>
<dbReference type="PANTHER" id="PTHR24250">
    <property type="entry name" value="CHYMOTRYPSIN-RELATED"/>
    <property type="match status" value="1"/>
</dbReference>
<sequence>MAILWVLSCLALINAAYGLECGKPTISPDITGFSRIVNGEEAVSGSWPWQVSLQDYTGFHFCGGSLISEYWVVTAAHCGVGSQHRVILGEFNKCTSDVQIQTLQIAKAITHPQWNSNTINNDITLVKLKAPASMNSRVSPICLDTSQGMFPASTMCVTTGWGLTNPFGVHVMDSNTDIFFQFALLNSRSLGPLTLACLVFKQGDSGGPLICQSGGTWYLVGIVSWGSGFCSINSPGVYGRVSKFRTWVDQTIAAN</sequence>
<dbReference type="GO" id="GO:0004252">
    <property type="term" value="F:serine-type endopeptidase activity"/>
    <property type="evidence" value="ECO:0007669"/>
    <property type="project" value="InterPro"/>
</dbReference>
<proteinExistence type="predicted"/>
<feature type="chain" id="PRO_5021403953" evidence="2">
    <location>
        <begin position="19"/>
        <end position="255"/>
    </location>
</feature>
<dbReference type="Proteomes" id="UP000314986">
    <property type="component" value="Unassembled WGS sequence"/>
</dbReference>
<dbReference type="InterPro" id="IPR001254">
    <property type="entry name" value="Trypsin_dom"/>
</dbReference>
<reference evidence="5" key="3">
    <citation type="journal article" date="2014" name="Nature">
        <title>Elephant shark genome provides unique insights into gnathostome evolution.</title>
        <authorList>
            <consortium name="International Elephant Shark Genome Sequencing Consortium"/>
            <person name="Venkatesh B."/>
            <person name="Lee A.P."/>
            <person name="Ravi V."/>
            <person name="Maurya A.K."/>
            <person name="Lian M.M."/>
            <person name="Swann J.B."/>
            <person name="Ohta Y."/>
            <person name="Flajnik M.F."/>
            <person name="Sutoh Y."/>
            <person name="Kasahara M."/>
            <person name="Hoon S."/>
            <person name="Gangu V."/>
            <person name="Roy S.W."/>
            <person name="Irimia M."/>
            <person name="Korzh V."/>
            <person name="Kondrychyn I."/>
            <person name="Lim Z.W."/>
            <person name="Tay B.H."/>
            <person name="Tohari S."/>
            <person name="Kong K.W."/>
            <person name="Ho S."/>
            <person name="Lorente-Galdos B."/>
            <person name="Quilez J."/>
            <person name="Marques-Bonet T."/>
            <person name="Raney B.J."/>
            <person name="Ingham P.W."/>
            <person name="Tay A."/>
            <person name="Hillier L.W."/>
            <person name="Minx P."/>
            <person name="Boehm T."/>
            <person name="Wilson R.K."/>
            <person name="Brenner S."/>
            <person name="Warren W.C."/>
        </authorList>
    </citation>
    <scope>NUCLEOTIDE SEQUENCE [LARGE SCALE GENOMIC DNA]</scope>
</reference>
<dbReference type="PROSITE" id="PS50240">
    <property type="entry name" value="TRYPSIN_DOM"/>
    <property type="match status" value="1"/>
</dbReference>
<protein>
    <submittedName>
        <fullName evidence="4">Chymotrypsinogen 2-like</fullName>
    </submittedName>
</protein>
<keyword evidence="2" id="KW-0732">Signal</keyword>
<dbReference type="CDD" id="cd00190">
    <property type="entry name" value="Tryp_SPc"/>
    <property type="match status" value="1"/>
</dbReference>
<dbReference type="SMART" id="SM00020">
    <property type="entry name" value="Tryp_SPc"/>
    <property type="match status" value="1"/>
</dbReference>
<evidence type="ECO:0000313" key="4">
    <source>
        <dbReference type="Ensembl" id="ENSCMIP00000046899.1"/>
    </source>
</evidence>
<evidence type="ECO:0000256" key="2">
    <source>
        <dbReference type="SAM" id="SignalP"/>
    </source>
</evidence>
<reference evidence="5" key="2">
    <citation type="journal article" date="2007" name="PLoS Biol.">
        <title>Survey sequencing and comparative analysis of the elephant shark (Callorhinchus milii) genome.</title>
        <authorList>
            <person name="Venkatesh B."/>
            <person name="Kirkness E.F."/>
            <person name="Loh Y.H."/>
            <person name="Halpern A.L."/>
            <person name="Lee A.P."/>
            <person name="Johnson J."/>
            <person name="Dandona N."/>
            <person name="Viswanathan L.D."/>
            <person name="Tay A."/>
            <person name="Venter J.C."/>
            <person name="Strausberg R.L."/>
            <person name="Brenner S."/>
        </authorList>
    </citation>
    <scope>NUCLEOTIDE SEQUENCE [LARGE SCALE GENOMIC DNA]</scope>
</reference>
<dbReference type="GeneTree" id="ENSGT00940000153216"/>
<dbReference type="PRINTS" id="PR00722">
    <property type="entry name" value="CHYMOTRYPSIN"/>
</dbReference>
<organism evidence="4 5">
    <name type="scientific">Callorhinchus milii</name>
    <name type="common">Ghost shark</name>
    <dbReference type="NCBI Taxonomy" id="7868"/>
    <lineage>
        <taxon>Eukaryota</taxon>
        <taxon>Metazoa</taxon>
        <taxon>Chordata</taxon>
        <taxon>Craniata</taxon>
        <taxon>Vertebrata</taxon>
        <taxon>Chondrichthyes</taxon>
        <taxon>Holocephali</taxon>
        <taxon>Chimaeriformes</taxon>
        <taxon>Callorhinchidae</taxon>
        <taxon>Callorhinchus</taxon>
    </lineage>
</organism>
<dbReference type="InterPro" id="IPR001314">
    <property type="entry name" value="Peptidase_S1A"/>
</dbReference>
<keyword evidence="5" id="KW-1185">Reference proteome</keyword>